<dbReference type="GO" id="GO:0004519">
    <property type="term" value="F:endonuclease activity"/>
    <property type="evidence" value="ECO:0007669"/>
    <property type="project" value="UniProtKB-KW"/>
</dbReference>
<dbReference type="InterPro" id="IPR051916">
    <property type="entry name" value="GPI-anchor_lipid_remodeler"/>
</dbReference>
<dbReference type="GO" id="GO:0016020">
    <property type="term" value="C:membrane"/>
    <property type="evidence" value="ECO:0007669"/>
    <property type="project" value="GOC"/>
</dbReference>
<keyword evidence="2" id="KW-0378">Hydrolase</keyword>
<dbReference type="Gene3D" id="3.60.10.10">
    <property type="entry name" value="Endonuclease/exonuclease/phosphatase"/>
    <property type="match status" value="1"/>
</dbReference>
<dbReference type="InterPro" id="IPR036691">
    <property type="entry name" value="Endo/exonu/phosph_ase_sf"/>
</dbReference>
<keyword evidence="2" id="KW-0540">Nuclease</keyword>
<keyword evidence="2" id="KW-0255">Endonuclease</keyword>
<dbReference type="Pfam" id="PF03372">
    <property type="entry name" value="Exo_endo_phos"/>
    <property type="match status" value="1"/>
</dbReference>
<dbReference type="STRING" id="546871.SAMN04488543_3120"/>
<dbReference type="Proteomes" id="UP000199092">
    <property type="component" value="Chromosome I"/>
</dbReference>
<organism evidence="2 3">
    <name type="scientific">Friedmanniella luteola</name>
    <dbReference type="NCBI Taxonomy" id="546871"/>
    <lineage>
        <taxon>Bacteria</taxon>
        <taxon>Bacillati</taxon>
        <taxon>Actinomycetota</taxon>
        <taxon>Actinomycetes</taxon>
        <taxon>Propionibacteriales</taxon>
        <taxon>Nocardioidaceae</taxon>
        <taxon>Friedmanniella</taxon>
    </lineage>
</organism>
<proteinExistence type="predicted"/>
<dbReference type="OrthoDB" id="155529at2"/>
<feature type="domain" description="Endonuclease/exonuclease/phosphatase" evidence="1">
    <location>
        <begin position="4"/>
        <end position="245"/>
    </location>
</feature>
<dbReference type="RefSeq" id="WP_091413963.1">
    <property type="nucleotide sequence ID" value="NZ_LT629749.1"/>
</dbReference>
<dbReference type="SUPFAM" id="SSF56219">
    <property type="entry name" value="DNase I-like"/>
    <property type="match status" value="1"/>
</dbReference>
<dbReference type="PANTHER" id="PTHR14859">
    <property type="entry name" value="CALCOFLUOR WHITE HYPERSENSITIVE PROTEIN PRECURSOR"/>
    <property type="match status" value="1"/>
</dbReference>
<keyword evidence="2" id="KW-0269">Exonuclease</keyword>
<reference evidence="2 3" key="1">
    <citation type="submission" date="2016-10" db="EMBL/GenBank/DDBJ databases">
        <authorList>
            <person name="de Groot N.N."/>
        </authorList>
    </citation>
    <scope>NUCLEOTIDE SEQUENCE [LARGE SCALE GENOMIC DNA]</scope>
    <source>
        <strain evidence="2 3">DSM 21741</strain>
    </source>
</reference>
<name>A0A1H1XWQ3_9ACTN</name>
<accession>A0A1H1XWQ3</accession>
<evidence type="ECO:0000259" key="1">
    <source>
        <dbReference type="Pfam" id="PF03372"/>
    </source>
</evidence>
<keyword evidence="3" id="KW-1185">Reference proteome</keyword>
<dbReference type="InterPro" id="IPR005135">
    <property type="entry name" value="Endo/exonuclease/phosphatase"/>
</dbReference>
<dbReference type="GO" id="GO:0004527">
    <property type="term" value="F:exonuclease activity"/>
    <property type="evidence" value="ECO:0007669"/>
    <property type="project" value="UniProtKB-KW"/>
</dbReference>
<sequence>MRLVTFNILHGRSLRDGQVDTGRLAEAIRRLDPDILALQEVDRAQERSHHADLTDVAAAAMGAVDQRFVPALAGTPGAAWVPAADPDDPGTAGYGVSLLSRHPATAWRVLRLPRIPFRVPRTGPHRWPQRLAPEEPRVAVAGRFATPEGPLTAVSTHLSFVPGWGQLQLLALRRALAAVDGPVVLLGDLNLRGRQPERLTGYRPLGRRPTMPAGRPDHQIDHILLRGELGPVRLVDNPEMELSDHRPLVVELGARRG</sequence>
<dbReference type="PANTHER" id="PTHR14859:SF1">
    <property type="entry name" value="PGAP2-INTERACTING PROTEIN"/>
    <property type="match status" value="1"/>
</dbReference>
<evidence type="ECO:0000313" key="3">
    <source>
        <dbReference type="Proteomes" id="UP000199092"/>
    </source>
</evidence>
<evidence type="ECO:0000313" key="2">
    <source>
        <dbReference type="EMBL" id="SDT13461.1"/>
    </source>
</evidence>
<protein>
    <submittedName>
        <fullName evidence="2">Metal-dependent hydrolase, endonuclease/exonuclease/phosphatase family</fullName>
    </submittedName>
</protein>
<dbReference type="AlphaFoldDB" id="A0A1H1XWQ3"/>
<gene>
    <name evidence="2" type="ORF">SAMN04488543_3120</name>
</gene>
<dbReference type="GO" id="GO:0006506">
    <property type="term" value="P:GPI anchor biosynthetic process"/>
    <property type="evidence" value="ECO:0007669"/>
    <property type="project" value="TreeGrafter"/>
</dbReference>
<dbReference type="EMBL" id="LT629749">
    <property type="protein sequence ID" value="SDT13461.1"/>
    <property type="molecule type" value="Genomic_DNA"/>
</dbReference>